<evidence type="ECO:0000313" key="1">
    <source>
        <dbReference type="EMBL" id="EOO66377.1"/>
    </source>
</evidence>
<gene>
    <name evidence="1" type="ORF">IKE_03094</name>
</gene>
<proteinExistence type="predicted"/>
<protein>
    <submittedName>
        <fullName evidence="1">Uncharacterized protein</fullName>
    </submittedName>
</protein>
<dbReference type="AlphaFoldDB" id="A0A9W5Q3K6"/>
<comment type="caution">
    <text evidence="1">The sequence shown here is derived from an EMBL/GenBank/DDBJ whole genome shotgun (WGS) entry which is preliminary data.</text>
</comment>
<organism evidence="1 2">
    <name type="scientific">Bacillus cereus VD196</name>
    <dbReference type="NCBI Taxonomy" id="1053243"/>
    <lineage>
        <taxon>Bacteria</taxon>
        <taxon>Bacillati</taxon>
        <taxon>Bacillota</taxon>
        <taxon>Bacilli</taxon>
        <taxon>Bacillales</taxon>
        <taxon>Bacillaceae</taxon>
        <taxon>Bacillus</taxon>
        <taxon>Bacillus cereus group</taxon>
    </lineage>
</organism>
<evidence type="ECO:0000313" key="2">
    <source>
        <dbReference type="Proteomes" id="UP000014023"/>
    </source>
</evidence>
<dbReference type="Proteomes" id="UP000014023">
    <property type="component" value="Unassembled WGS sequence"/>
</dbReference>
<accession>A0A9W5Q3K6</accession>
<sequence length="47" mass="5339">MNGVFVATRMMKGHEVRKKCAEAKNSPTLLLAMEVAAKKRLYEMNNK</sequence>
<name>A0A9W5Q3K6_BACCE</name>
<dbReference type="EMBL" id="AHFL01000015">
    <property type="protein sequence ID" value="EOO66377.1"/>
    <property type="molecule type" value="Genomic_DNA"/>
</dbReference>
<dbReference type="RefSeq" id="WP_016125322.1">
    <property type="nucleotide sequence ID" value="NZ_KB976265.1"/>
</dbReference>
<reference evidence="1 2" key="1">
    <citation type="submission" date="2012-12" db="EMBL/GenBank/DDBJ databases">
        <title>The Genome Sequence of Bacillus cereus VD196.</title>
        <authorList>
            <consortium name="The Broad Institute Genome Sequencing Platform"/>
            <consortium name="The Broad Institute Genome Sequencing Center for Infectious Disease"/>
            <person name="Feldgarden M."/>
            <person name="Van der Auwera G.A."/>
            <person name="Mahillon J."/>
            <person name="Duprez V."/>
            <person name="Timmery S."/>
            <person name="Mattelet C."/>
            <person name="Dierick K."/>
            <person name="Sun M."/>
            <person name="Yu Z."/>
            <person name="Zhu L."/>
            <person name="Hu X."/>
            <person name="Shank E.B."/>
            <person name="Swiecicka I."/>
            <person name="Hansen B.M."/>
            <person name="Andrup L."/>
            <person name="Walker B."/>
            <person name="Young S.K."/>
            <person name="Zeng Q."/>
            <person name="Gargeya S."/>
            <person name="Fitzgerald M."/>
            <person name="Haas B."/>
            <person name="Abouelleil A."/>
            <person name="Alvarado L."/>
            <person name="Arachchi H.M."/>
            <person name="Berlin A.M."/>
            <person name="Chapman S.B."/>
            <person name="Dewar J."/>
            <person name="Goldberg J."/>
            <person name="Griggs A."/>
            <person name="Gujja S."/>
            <person name="Hansen M."/>
            <person name="Howarth C."/>
            <person name="Imamovic A."/>
            <person name="Larimer J."/>
            <person name="McCowan C."/>
            <person name="Murphy C."/>
            <person name="Neiman D."/>
            <person name="Pearson M."/>
            <person name="Priest M."/>
            <person name="Roberts A."/>
            <person name="Saif S."/>
            <person name="Shea T."/>
            <person name="Sisk P."/>
            <person name="Sykes S."/>
            <person name="Wortman J."/>
            <person name="Nusbaum C."/>
            <person name="Birren B."/>
        </authorList>
    </citation>
    <scope>NUCLEOTIDE SEQUENCE [LARGE SCALE GENOMIC DNA]</scope>
    <source>
        <strain evidence="1 2">VD196</strain>
    </source>
</reference>